<feature type="transmembrane region" description="Helical" evidence="9">
    <location>
        <begin position="105"/>
        <end position="128"/>
    </location>
</feature>
<dbReference type="RefSeq" id="XP_017277361.1">
    <property type="nucleotide sequence ID" value="XM_017421872.3"/>
</dbReference>
<evidence type="ECO:0000256" key="8">
    <source>
        <dbReference type="ARBA" id="ARBA00023136"/>
    </source>
</evidence>
<dbReference type="Pfam" id="PF16015">
    <property type="entry name" value="Promethin"/>
    <property type="match status" value="1"/>
</dbReference>
<keyword evidence="4" id="KW-0551">Lipid droplet</keyword>
<dbReference type="PANTHER" id="PTHR14275:SF0">
    <property type="entry name" value="LIPID DROPLET ASSEMBLY FACTOR 1"/>
    <property type="match status" value="1"/>
</dbReference>
<keyword evidence="6" id="KW-0256">Endoplasmic reticulum</keyword>
<comment type="similarity">
    <text evidence="3">Belongs to the LDAF1 family.</text>
</comment>
<accession>A0A3Q3B6J5</accession>
<evidence type="ECO:0000256" key="9">
    <source>
        <dbReference type="SAM" id="Phobius"/>
    </source>
</evidence>
<evidence type="ECO:0000256" key="7">
    <source>
        <dbReference type="ARBA" id="ARBA00022989"/>
    </source>
</evidence>
<dbReference type="PANTHER" id="PTHR14275">
    <property type="entry name" value="PROMETHIN"/>
    <property type="match status" value="1"/>
</dbReference>
<feature type="transmembrane region" description="Helical" evidence="9">
    <location>
        <begin position="78"/>
        <end position="98"/>
    </location>
</feature>
<keyword evidence="5 9" id="KW-0812">Transmembrane</keyword>
<feature type="transmembrane region" description="Helical" evidence="9">
    <location>
        <begin position="134"/>
        <end position="156"/>
    </location>
</feature>
<evidence type="ECO:0000313" key="11">
    <source>
        <dbReference type="Proteomes" id="UP000264800"/>
    </source>
</evidence>
<dbReference type="STRING" id="37003.ENSKMAP00000025223"/>
<dbReference type="KEGG" id="kmr:108239270"/>
<dbReference type="AlphaFoldDB" id="A0A3Q3B6J5"/>
<evidence type="ECO:0000256" key="1">
    <source>
        <dbReference type="ARBA" id="ARBA00004477"/>
    </source>
</evidence>
<evidence type="ECO:0000256" key="4">
    <source>
        <dbReference type="ARBA" id="ARBA00022677"/>
    </source>
</evidence>
<dbReference type="Proteomes" id="UP000264800">
    <property type="component" value="Unplaced"/>
</dbReference>
<sequence length="180" mass="20393">MAYKRFGKASGFGCICLLTVRRSPLIFFRCVEMQRNSSRLTRQLWEKWLTFLNHLQDDPRVAQLMRTRLGQHLSGRPFLALTLLLFSAMAALPVGLFLMFALVTIVISAVGFVFFEVFLLLVGGLTLLSVLSGIALFSLLVSVIVSTLLFTIPNLLKHYYPRQTKEKQREDETPAPKEAQ</sequence>
<name>A0A3Q3B6J5_KRYMA</name>
<comment type="subcellular location">
    <subcellularLocation>
        <location evidence="1">Endoplasmic reticulum membrane</location>
        <topology evidence="1">Multi-pass membrane protein</topology>
    </subcellularLocation>
    <subcellularLocation>
        <location evidence="2">Lipid droplet</location>
    </subcellularLocation>
</comment>
<proteinExistence type="inferred from homology"/>
<protein>
    <submittedName>
        <fullName evidence="10">Transmembrane protein 159</fullName>
    </submittedName>
</protein>
<dbReference type="Ensembl" id="ENSKMAT00000025543.1">
    <property type="protein sequence ID" value="ENSKMAP00000025223.1"/>
    <property type="gene ID" value="ENSKMAG00000018695.1"/>
</dbReference>
<evidence type="ECO:0000256" key="6">
    <source>
        <dbReference type="ARBA" id="ARBA00022824"/>
    </source>
</evidence>
<evidence type="ECO:0000256" key="5">
    <source>
        <dbReference type="ARBA" id="ARBA00022692"/>
    </source>
</evidence>
<keyword evidence="11" id="KW-1185">Reference proteome</keyword>
<reference evidence="10" key="1">
    <citation type="submission" date="2025-08" db="UniProtKB">
        <authorList>
            <consortium name="Ensembl"/>
        </authorList>
    </citation>
    <scope>IDENTIFICATION</scope>
</reference>
<evidence type="ECO:0000256" key="3">
    <source>
        <dbReference type="ARBA" id="ARBA00007618"/>
    </source>
</evidence>
<evidence type="ECO:0000313" key="10">
    <source>
        <dbReference type="Ensembl" id="ENSKMAP00000025223.1"/>
    </source>
</evidence>
<dbReference type="GO" id="GO:0005789">
    <property type="term" value="C:endoplasmic reticulum membrane"/>
    <property type="evidence" value="ECO:0007669"/>
    <property type="project" value="UniProtKB-SubCell"/>
</dbReference>
<evidence type="ECO:0000256" key="2">
    <source>
        <dbReference type="ARBA" id="ARBA00004502"/>
    </source>
</evidence>
<organism evidence="10 11">
    <name type="scientific">Kryptolebias marmoratus</name>
    <name type="common">Mangrove killifish</name>
    <name type="synonym">Rivulus marmoratus</name>
    <dbReference type="NCBI Taxonomy" id="37003"/>
    <lineage>
        <taxon>Eukaryota</taxon>
        <taxon>Metazoa</taxon>
        <taxon>Chordata</taxon>
        <taxon>Craniata</taxon>
        <taxon>Vertebrata</taxon>
        <taxon>Euteleostomi</taxon>
        <taxon>Actinopterygii</taxon>
        <taxon>Neopterygii</taxon>
        <taxon>Teleostei</taxon>
        <taxon>Neoteleostei</taxon>
        <taxon>Acanthomorphata</taxon>
        <taxon>Ovalentaria</taxon>
        <taxon>Atherinomorphae</taxon>
        <taxon>Cyprinodontiformes</taxon>
        <taxon>Rivulidae</taxon>
        <taxon>Kryptolebias</taxon>
    </lineage>
</organism>
<keyword evidence="7 9" id="KW-1133">Transmembrane helix</keyword>
<dbReference type="OrthoDB" id="9943433at2759"/>
<dbReference type="GeneTree" id="ENSGT00940000175471"/>
<reference evidence="10" key="2">
    <citation type="submission" date="2025-09" db="UniProtKB">
        <authorList>
            <consortium name="Ensembl"/>
        </authorList>
    </citation>
    <scope>IDENTIFICATION</scope>
</reference>
<dbReference type="GeneID" id="108239270"/>
<keyword evidence="8 9" id="KW-0472">Membrane</keyword>
<dbReference type="InterPro" id="IPR029709">
    <property type="entry name" value="LDAF1"/>
</dbReference>
<dbReference type="GO" id="GO:0005811">
    <property type="term" value="C:lipid droplet"/>
    <property type="evidence" value="ECO:0007669"/>
    <property type="project" value="UniProtKB-SubCell"/>
</dbReference>
<dbReference type="OMA" id="CASRGQM"/>